<sequence>MIKSRRWQLIISVLFILFCVSVMTRGANKVEENTGSQ</sequence>
<name>X1RK92_9ZZZZ</name>
<dbReference type="EMBL" id="BARW01009496">
    <property type="protein sequence ID" value="GAI81197.1"/>
    <property type="molecule type" value="Genomic_DNA"/>
</dbReference>
<comment type="caution">
    <text evidence="1">The sequence shown here is derived from an EMBL/GenBank/DDBJ whole genome shotgun (WGS) entry which is preliminary data.</text>
</comment>
<accession>X1RK92</accession>
<evidence type="ECO:0000313" key="1">
    <source>
        <dbReference type="EMBL" id="GAI81197.1"/>
    </source>
</evidence>
<protein>
    <submittedName>
        <fullName evidence="1">Uncharacterized protein</fullName>
    </submittedName>
</protein>
<gene>
    <name evidence="1" type="ORF">S12H4_19083</name>
</gene>
<feature type="non-terminal residue" evidence="1">
    <location>
        <position position="37"/>
    </location>
</feature>
<dbReference type="AlphaFoldDB" id="X1RK92"/>
<organism evidence="1">
    <name type="scientific">marine sediment metagenome</name>
    <dbReference type="NCBI Taxonomy" id="412755"/>
    <lineage>
        <taxon>unclassified sequences</taxon>
        <taxon>metagenomes</taxon>
        <taxon>ecological metagenomes</taxon>
    </lineage>
</organism>
<reference evidence="1" key="1">
    <citation type="journal article" date="2014" name="Front. Microbiol.">
        <title>High frequency of phylogenetically diverse reductive dehalogenase-homologous genes in deep subseafloor sedimentary metagenomes.</title>
        <authorList>
            <person name="Kawai M."/>
            <person name="Futagami T."/>
            <person name="Toyoda A."/>
            <person name="Takaki Y."/>
            <person name="Nishi S."/>
            <person name="Hori S."/>
            <person name="Arai W."/>
            <person name="Tsubouchi T."/>
            <person name="Morono Y."/>
            <person name="Uchiyama I."/>
            <person name="Ito T."/>
            <person name="Fujiyama A."/>
            <person name="Inagaki F."/>
            <person name="Takami H."/>
        </authorList>
    </citation>
    <scope>NUCLEOTIDE SEQUENCE</scope>
    <source>
        <strain evidence="1">Expedition CK06-06</strain>
    </source>
</reference>
<proteinExistence type="predicted"/>